<dbReference type="Proteomes" id="UP000669179">
    <property type="component" value="Unassembled WGS sequence"/>
</dbReference>
<dbReference type="RefSeq" id="WP_208253691.1">
    <property type="nucleotide sequence ID" value="NZ_JAGEOJ010000001.1"/>
</dbReference>
<evidence type="ECO:0000256" key="1">
    <source>
        <dbReference type="SAM" id="Coils"/>
    </source>
</evidence>
<organism evidence="2 3">
    <name type="scientific">Actinomadura barringtoniae</name>
    <dbReference type="NCBI Taxonomy" id="1427535"/>
    <lineage>
        <taxon>Bacteria</taxon>
        <taxon>Bacillati</taxon>
        <taxon>Actinomycetota</taxon>
        <taxon>Actinomycetes</taxon>
        <taxon>Streptosporangiales</taxon>
        <taxon>Thermomonosporaceae</taxon>
        <taxon>Actinomadura</taxon>
    </lineage>
</organism>
<evidence type="ECO:0000313" key="3">
    <source>
        <dbReference type="Proteomes" id="UP000669179"/>
    </source>
</evidence>
<accession>A0A939T7R0</accession>
<feature type="coiled-coil region" evidence="1">
    <location>
        <begin position="147"/>
        <end position="174"/>
    </location>
</feature>
<dbReference type="EMBL" id="JAGEOJ010000001">
    <property type="protein sequence ID" value="MBO2446125.1"/>
    <property type="molecule type" value="Genomic_DNA"/>
</dbReference>
<gene>
    <name evidence="2" type="ORF">J4573_03420</name>
</gene>
<protein>
    <submittedName>
        <fullName evidence="2">Uncharacterized protein</fullName>
    </submittedName>
</protein>
<sequence length="310" mass="34176">MSRSRQTIERLGVVVFEPLKVLPDQGAPKMWPVESLDLMALVFGKLGPDQAALKGIVIKRVSELEEKKQPTPKPKPGQTWHTAAFFETSINVTTITVADLAKEWDVAHECGHAVATYGARAAYARLTAKFEEATKAAELQREAHAAYKAANEKHIQAAEAAKALQEEIEKADKAGSPTGPLGERLKKALSEMTACGEQATARKTVFDQREAVHKAAKAAHIQATADHKRVAGTTMTARVANFFAFVLKEKTGTGLSDYATQTWPDKPEEFYCEAYAAWITDPERLRKFSVALYAWFRDGNYRNDTQPTPS</sequence>
<keyword evidence="1" id="KW-0175">Coiled coil</keyword>
<proteinExistence type="predicted"/>
<keyword evidence="3" id="KW-1185">Reference proteome</keyword>
<evidence type="ECO:0000313" key="2">
    <source>
        <dbReference type="EMBL" id="MBO2446125.1"/>
    </source>
</evidence>
<comment type="caution">
    <text evidence="2">The sequence shown here is derived from an EMBL/GenBank/DDBJ whole genome shotgun (WGS) entry which is preliminary data.</text>
</comment>
<name>A0A939T7R0_9ACTN</name>
<dbReference type="AlphaFoldDB" id="A0A939T7R0"/>
<reference evidence="2" key="1">
    <citation type="submission" date="2021-03" db="EMBL/GenBank/DDBJ databases">
        <authorList>
            <person name="Kanchanasin P."/>
            <person name="Saeng-In P."/>
            <person name="Phongsopitanun W."/>
            <person name="Yuki M."/>
            <person name="Kudo T."/>
            <person name="Ohkuma M."/>
            <person name="Tanasupawat S."/>
        </authorList>
    </citation>
    <scope>NUCLEOTIDE SEQUENCE</scope>
    <source>
        <strain evidence="2">GKU 128</strain>
    </source>
</reference>